<comment type="function">
    <text evidence="6">Salivary chemokine-binding protein which binds to host chemokines.</text>
</comment>
<evidence type="ECO:0000256" key="1">
    <source>
        <dbReference type="ARBA" id="ARBA00004613"/>
    </source>
</evidence>
<sequence length="118" mass="13253">MLRSFSSSTFFLIIACLFRHGDTNTCGTKQMRTPAGLNSIGCEPICDSPLPLTGLYSNFPQLVQNIKVLRPEGHLCLTISPDAWKYIVQAVNYTCELGMCNEKGQCMPFDLLIECWRE</sequence>
<evidence type="ECO:0000256" key="6">
    <source>
        <dbReference type="RuleBase" id="RU369006"/>
    </source>
</evidence>
<feature type="signal peptide" evidence="7">
    <location>
        <begin position="1"/>
        <end position="23"/>
    </location>
</feature>
<dbReference type="GO" id="GO:0019957">
    <property type="term" value="F:C-C chemokine binding"/>
    <property type="evidence" value="ECO:0007669"/>
    <property type="project" value="InterPro"/>
</dbReference>
<evidence type="ECO:0000256" key="4">
    <source>
        <dbReference type="ARBA" id="ARBA00023157"/>
    </source>
</evidence>
<keyword evidence="3 6" id="KW-0732">Signal</keyword>
<evidence type="ECO:0000256" key="2">
    <source>
        <dbReference type="ARBA" id="ARBA00022525"/>
    </source>
</evidence>
<keyword evidence="2 6" id="KW-0964">Secreted</keyword>
<keyword evidence="5 6" id="KW-0325">Glycoprotein</keyword>
<feature type="chain" id="PRO_5026341648" description="Evasin" evidence="7">
    <location>
        <begin position="24"/>
        <end position="118"/>
    </location>
</feature>
<reference evidence="8" key="1">
    <citation type="submission" date="2020-03" db="EMBL/GenBank/DDBJ databases">
        <title>A transcriptome and proteome of the tick Rhipicephalus microplus shaped by the genetic composition of its hosts and developmental stage.</title>
        <authorList>
            <person name="Garcia G.R."/>
            <person name="Ribeiro J.M.C."/>
            <person name="Maruyama S.R."/>
            <person name="Gardinasse L.G."/>
            <person name="Nelson K."/>
            <person name="Ferreira B.R."/>
            <person name="Andrade T.G."/>
            <person name="Santos I.K.F.M."/>
        </authorList>
    </citation>
    <scope>NUCLEOTIDE SEQUENCE</scope>
    <source>
        <strain evidence="8">NSGR</strain>
        <tissue evidence="8">Salivary glands</tissue>
    </source>
</reference>
<evidence type="ECO:0000256" key="3">
    <source>
        <dbReference type="ARBA" id="ARBA00022729"/>
    </source>
</evidence>
<proteinExistence type="predicted"/>
<dbReference type="InterPro" id="IPR045797">
    <property type="entry name" value="EVA_Class_A"/>
</dbReference>
<accession>A0A6G5A580</accession>
<protein>
    <recommendedName>
        <fullName evidence="6">Evasin</fullName>
    </recommendedName>
</protein>
<dbReference type="AlphaFoldDB" id="A0A6G5A580"/>
<dbReference type="GO" id="GO:0005576">
    <property type="term" value="C:extracellular region"/>
    <property type="evidence" value="ECO:0007669"/>
    <property type="project" value="UniProtKB-SubCell"/>
</dbReference>
<evidence type="ECO:0000256" key="7">
    <source>
        <dbReference type="SAM" id="SignalP"/>
    </source>
</evidence>
<evidence type="ECO:0000256" key="5">
    <source>
        <dbReference type="ARBA" id="ARBA00023180"/>
    </source>
</evidence>
<name>A0A6G5A580_RHIMP</name>
<dbReference type="Gene3D" id="2.30.130.100">
    <property type="match status" value="1"/>
</dbReference>
<comment type="subcellular location">
    <subcellularLocation>
        <location evidence="1 6">Secreted</location>
    </subcellularLocation>
</comment>
<dbReference type="PROSITE" id="PS51257">
    <property type="entry name" value="PROKAR_LIPOPROTEIN"/>
    <property type="match status" value="1"/>
</dbReference>
<organism evidence="8">
    <name type="scientific">Rhipicephalus microplus</name>
    <name type="common">Cattle tick</name>
    <name type="synonym">Boophilus microplus</name>
    <dbReference type="NCBI Taxonomy" id="6941"/>
    <lineage>
        <taxon>Eukaryota</taxon>
        <taxon>Metazoa</taxon>
        <taxon>Ecdysozoa</taxon>
        <taxon>Arthropoda</taxon>
        <taxon>Chelicerata</taxon>
        <taxon>Arachnida</taxon>
        <taxon>Acari</taxon>
        <taxon>Parasitiformes</taxon>
        <taxon>Ixodida</taxon>
        <taxon>Ixodoidea</taxon>
        <taxon>Ixodidae</taxon>
        <taxon>Rhipicephalinae</taxon>
        <taxon>Rhipicephalus</taxon>
        <taxon>Boophilus</taxon>
    </lineage>
</organism>
<keyword evidence="4 6" id="KW-1015">Disulfide bond</keyword>
<dbReference type="Pfam" id="PF19429">
    <property type="entry name" value="EVA_Class_A"/>
    <property type="match status" value="1"/>
</dbReference>
<dbReference type="EMBL" id="GIKN01003475">
    <property type="protein sequence ID" value="NIE45748.1"/>
    <property type="molecule type" value="Transcribed_RNA"/>
</dbReference>
<evidence type="ECO:0000313" key="8">
    <source>
        <dbReference type="EMBL" id="NIE45748.1"/>
    </source>
</evidence>